<gene>
    <name evidence="1" type="ORF">CCON33237_1281</name>
</gene>
<evidence type="ECO:0000313" key="2">
    <source>
        <dbReference type="Proteomes" id="UP000066049"/>
    </source>
</evidence>
<dbReference type="EMBL" id="CP012541">
    <property type="protein sequence ID" value="ALF47943.1"/>
    <property type="molecule type" value="Genomic_DNA"/>
</dbReference>
<dbReference type="PATRIC" id="fig|199.248.peg.1321"/>
<dbReference type="KEGG" id="ccoc:CCON33237_1281"/>
<proteinExistence type="predicted"/>
<sequence>MENLTQKERIDLESVFAAICTKKESKILVTYKDLCSAAASKFHVVKNKIKKIKFTKIEK</sequence>
<reference evidence="2" key="1">
    <citation type="submission" date="2015-08" db="EMBL/GenBank/DDBJ databases">
        <title>Comparative genomics of the Campylobacter concisus group.</title>
        <authorList>
            <person name="Miller W.G."/>
            <person name="Yee E."/>
            <person name="Chapman M.H."/>
            <person name="Huynh S."/>
            <person name="Bono J.L."/>
            <person name="On S.L.W."/>
            <person name="St Leger J."/>
            <person name="Foster G."/>
            <person name="Parker C.T."/>
        </authorList>
    </citation>
    <scope>NUCLEOTIDE SEQUENCE [LARGE SCALE GENOMIC DNA]</scope>
    <source>
        <strain evidence="2">ATCC 33237</strain>
    </source>
</reference>
<dbReference type="RefSeq" id="WP_054196898.1">
    <property type="nucleotide sequence ID" value="NZ_CABMKQ010000004.1"/>
</dbReference>
<dbReference type="GeneID" id="28662957"/>
<name>A0A0M5MEF1_9BACT</name>
<evidence type="ECO:0000313" key="1">
    <source>
        <dbReference type="EMBL" id="ALF47943.1"/>
    </source>
</evidence>
<dbReference type="Proteomes" id="UP000066049">
    <property type="component" value="Chromosome"/>
</dbReference>
<protein>
    <submittedName>
        <fullName evidence="1">Uncharacterized protein</fullName>
    </submittedName>
</protein>
<accession>A0A0M5MEF1</accession>
<organism evidence="1 2">
    <name type="scientific">Campylobacter concisus</name>
    <dbReference type="NCBI Taxonomy" id="199"/>
    <lineage>
        <taxon>Bacteria</taxon>
        <taxon>Pseudomonadati</taxon>
        <taxon>Campylobacterota</taxon>
        <taxon>Epsilonproteobacteria</taxon>
        <taxon>Campylobacterales</taxon>
        <taxon>Campylobacteraceae</taxon>
        <taxon>Campylobacter</taxon>
    </lineage>
</organism>
<dbReference type="AlphaFoldDB" id="A0A0M5MEF1"/>